<feature type="region of interest" description="Disordered" evidence="1">
    <location>
        <begin position="47"/>
        <end position="98"/>
    </location>
</feature>
<evidence type="ECO:0000313" key="3">
    <source>
        <dbReference type="Proteomes" id="UP000480854"/>
    </source>
</evidence>
<evidence type="ECO:0000313" key="2">
    <source>
        <dbReference type="EMBL" id="KAA0678760.1"/>
    </source>
</evidence>
<gene>
    <name evidence="2" type="ORF">DS843_18570</name>
</gene>
<dbReference type="Pfam" id="PF11154">
    <property type="entry name" value="DUF2934"/>
    <property type="match status" value="1"/>
</dbReference>
<feature type="compositionally biased region" description="Basic and acidic residues" evidence="1">
    <location>
        <begin position="55"/>
        <end position="65"/>
    </location>
</feature>
<reference evidence="2 3" key="1">
    <citation type="submission" date="2018-07" db="EMBL/GenBank/DDBJ databases">
        <title>Genome sequence of Azospirillum sp. ATCC 49961.</title>
        <authorList>
            <person name="Sant'Anna F.H."/>
            <person name="Baldani J.I."/>
            <person name="Zilli J.E."/>
            <person name="Reis V.M."/>
            <person name="Hartmann A."/>
            <person name="Cruz L."/>
            <person name="de Souza E.M."/>
            <person name="de Oliveira Pedrosa F."/>
            <person name="Passaglia L.M.P."/>
        </authorList>
    </citation>
    <scope>NUCLEOTIDE SEQUENCE [LARGE SCALE GENOMIC DNA]</scope>
    <source>
        <strain evidence="2 3">ATCC 49961</strain>
    </source>
</reference>
<name>A0A9W7NHG3_9PROT</name>
<keyword evidence="3" id="KW-1185">Reference proteome</keyword>
<comment type="caution">
    <text evidence="2">The sequence shown here is derived from an EMBL/GenBank/DDBJ whole genome shotgun (WGS) entry which is preliminary data.</text>
</comment>
<dbReference type="InterPro" id="IPR021327">
    <property type="entry name" value="DUF2934"/>
</dbReference>
<dbReference type="Proteomes" id="UP000480854">
    <property type="component" value="Unassembled WGS sequence"/>
</dbReference>
<dbReference type="RefSeq" id="WP_149470353.1">
    <property type="nucleotide sequence ID" value="NZ_QOKW01000015.1"/>
</dbReference>
<dbReference type="AlphaFoldDB" id="A0A9W7NHG3"/>
<proteinExistence type="predicted"/>
<dbReference type="OrthoDB" id="9811127at2"/>
<organism evidence="2 3">
    <name type="scientific">Roseomonas genomospecies 6</name>
    <dbReference type="NCBI Taxonomy" id="214106"/>
    <lineage>
        <taxon>Bacteria</taxon>
        <taxon>Pseudomonadati</taxon>
        <taxon>Pseudomonadota</taxon>
        <taxon>Alphaproteobacteria</taxon>
        <taxon>Acetobacterales</taxon>
        <taxon>Roseomonadaceae</taxon>
        <taxon>Roseomonas</taxon>
    </lineage>
</organism>
<evidence type="ECO:0000256" key="1">
    <source>
        <dbReference type="SAM" id="MobiDB-lite"/>
    </source>
</evidence>
<sequence>MADDLESRIRARAHQIWEREGRPEGRSQDHWELASEEIAIEDNYRATLLPNPSHGPDDTAERTEPVEPVLSVESLGDMPGLTDQGEASRVPGADDRNS</sequence>
<dbReference type="EMBL" id="QOKW01000015">
    <property type="protein sequence ID" value="KAA0678760.1"/>
    <property type="molecule type" value="Genomic_DNA"/>
</dbReference>
<accession>A0A9W7NHG3</accession>
<protein>
    <submittedName>
        <fullName evidence="2">DUF2934 domain-containing protein</fullName>
    </submittedName>
</protein>